<gene>
    <name evidence="1" type="ORF">SAMEA1982600_05192</name>
</gene>
<evidence type="ECO:0000313" key="2">
    <source>
        <dbReference type="Proteomes" id="UP000077037"/>
    </source>
</evidence>
<sequence>MGEADFDAFAELLDDIAELRQLPVLSARAKALFFRAVAHFPLSVVQRAIEAYLVDPEEGRYRTMPQPAHVLSQIQRAAERDGRPEADEAWAIALCAQDEDASVVWTDEMARAFAVARGVFASGDEVGARVAFRAAYNRAVHAARHACQPMRWLLSPGRNPTMRDDAMRTAVMEGKLKASDIAGLLASPQPGDPETPAIDHQALRKLRAMVSGTYISAEALQLAEQADTRQAMT</sequence>
<accession>A0A157RLU4</accession>
<reference evidence="1 2" key="1">
    <citation type="submission" date="2016-03" db="EMBL/GenBank/DDBJ databases">
        <authorList>
            <consortium name="Pathogen Informatics"/>
        </authorList>
    </citation>
    <scope>NUCLEOTIDE SEQUENCE [LARGE SCALE GENOMIC DNA]</scope>
    <source>
        <strain evidence="1 2">NCTC13364</strain>
    </source>
</reference>
<name>A0A157RLU4_9BORD</name>
<evidence type="ECO:0000313" key="1">
    <source>
        <dbReference type="EMBL" id="SAI58970.1"/>
    </source>
</evidence>
<organism evidence="1 2">
    <name type="scientific">Bordetella ansorpii</name>
    <dbReference type="NCBI Taxonomy" id="288768"/>
    <lineage>
        <taxon>Bacteria</taxon>
        <taxon>Pseudomonadati</taxon>
        <taxon>Pseudomonadota</taxon>
        <taxon>Betaproteobacteria</taxon>
        <taxon>Burkholderiales</taxon>
        <taxon>Alcaligenaceae</taxon>
        <taxon>Bordetella</taxon>
    </lineage>
</organism>
<protein>
    <submittedName>
        <fullName evidence="1">Uncharacterized protein</fullName>
    </submittedName>
</protein>
<proteinExistence type="predicted"/>
<dbReference type="Proteomes" id="UP000077037">
    <property type="component" value="Unassembled WGS sequence"/>
</dbReference>
<dbReference type="AlphaFoldDB" id="A0A157RLU4"/>
<dbReference type="RefSeq" id="WP_066420909.1">
    <property type="nucleotide sequence ID" value="NZ_FKBS01000029.1"/>
</dbReference>
<dbReference type="EMBL" id="FKBS01000029">
    <property type="protein sequence ID" value="SAI58970.1"/>
    <property type="molecule type" value="Genomic_DNA"/>
</dbReference>
<dbReference type="OrthoDB" id="8611426at2"/>